<accession>A0A3E0H1C2</accession>
<keyword evidence="2" id="KW-0067">ATP-binding</keyword>
<reference evidence="4 5" key="1">
    <citation type="submission" date="2018-08" db="EMBL/GenBank/DDBJ databases">
        <title>Genomic Encyclopedia of Type Strains, Phase IV (KMG-IV): sequencing the most valuable type-strain genomes for metagenomic binning, comparative biology and taxonomic classification.</title>
        <authorList>
            <person name="Goeker M."/>
        </authorList>
    </citation>
    <scope>NUCLEOTIDE SEQUENCE [LARGE SCALE GENOMIC DNA]</scope>
    <source>
        <strain evidence="4 5">DSM 26022</strain>
    </source>
</reference>
<protein>
    <submittedName>
        <fullName evidence="4">Long-subunit acyl-CoA synthetase (AMP-forming)</fullName>
    </submittedName>
</protein>
<comment type="caution">
    <text evidence="4">The sequence shown here is derived from an EMBL/GenBank/DDBJ whole genome shotgun (WGS) entry which is preliminary data.</text>
</comment>
<dbReference type="InterPro" id="IPR020845">
    <property type="entry name" value="AMP-binding_CS"/>
</dbReference>
<keyword evidence="5" id="KW-1185">Reference proteome</keyword>
<sequence>MSRYASRSTLVHCLLHWAETSPNAVYLTQPNADGSSYDITWGQAADHARRLASHLRALNLGEGASVGLLGRNSAHWIIADVAVWLAGHVTVPLYPTLNGESAAYILDHAGCKAVILGKMDGIADGWKDIEPHLPSLPMLSLPLSPRSDVPQYDDIIANTAPISDEDLTLPAEGAMATIVYTSGSTGRPKGVMHSFGTMCSVANALRDTYKVNRDDRMLSYLPLAHVAERAVVETASLYFGFRVFFADGLETFQRDLQRAQPTIFFSVPRLWTKFYLAINEKLPPAKQRILFNIPLLNRLVKGKVLKQLGLDKVRLAITASAPLPPNIMQWYRGLGLELLDVYGMTENFGYSHGSRPGEVRVGYVGHANPGVEQRIAENGEVQVKSPGQMMGYYQAPDKTAEDMTDDGYLKTGDRGEIDAEGRLKITGRVKELFKTSKGKYVAPVPIEQKLNVHQKVEVICVTGPTQPQPFALFMLSLDAEKEIKNGELTRETLTREFNELLKSVNATLEDHERLDYIVVVKDQWTIENGYLTPTMKIKRNVIEDNYIGHADTWVARRESVIWE</sequence>
<feature type="domain" description="AMP-dependent synthetase/ligase" evidence="3">
    <location>
        <begin position="16"/>
        <end position="393"/>
    </location>
</feature>
<evidence type="ECO:0000259" key="3">
    <source>
        <dbReference type="Pfam" id="PF00501"/>
    </source>
</evidence>
<dbReference type="Gene3D" id="3.40.50.12780">
    <property type="entry name" value="N-terminal domain of ligase-like"/>
    <property type="match status" value="1"/>
</dbReference>
<dbReference type="PANTHER" id="PTHR43272:SF33">
    <property type="entry name" value="AMP-BINDING DOMAIN-CONTAINING PROTEIN-RELATED"/>
    <property type="match status" value="1"/>
</dbReference>
<dbReference type="AlphaFoldDB" id="A0A3E0H1C2"/>
<proteinExistence type="predicted"/>
<dbReference type="InterPro" id="IPR000873">
    <property type="entry name" value="AMP-dep_synth/lig_dom"/>
</dbReference>
<dbReference type="Pfam" id="PF23562">
    <property type="entry name" value="AMP-binding_C_3"/>
    <property type="match status" value="1"/>
</dbReference>
<dbReference type="PROSITE" id="PS00455">
    <property type="entry name" value="AMP_BINDING"/>
    <property type="match status" value="1"/>
</dbReference>
<dbReference type="Pfam" id="PF00501">
    <property type="entry name" value="AMP-binding"/>
    <property type="match status" value="1"/>
</dbReference>
<keyword evidence="1" id="KW-0547">Nucleotide-binding</keyword>
<dbReference type="EMBL" id="QUNR01000004">
    <property type="protein sequence ID" value="REH36853.1"/>
    <property type="molecule type" value="Genomic_DNA"/>
</dbReference>
<evidence type="ECO:0000313" key="4">
    <source>
        <dbReference type="EMBL" id="REH36853.1"/>
    </source>
</evidence>
<evidence type="ECO:0000313" key="5">
    <source>
        <dbReference type="Proteomes" id="UP000256774"/>
    </source>
</evidence>
<dbReference type="RefSeq" id="WP_116208798.1">
    <property type="nucleotide sequence ID" value="NZ_QUNR01000004.1"/>
</dbReference>
<name>A0A3E0H1C2_9GAMM</name>
<organism evidence="4 5">
    <name type="scientific">Paraperlucidibaca baekdonensis</name>
    <dbReference type="NCBI Taxonomy" id="748120"/>
    <lineage>
        <taxon>Bacteria</taxon>
        <taxon>Pseudomonadati</taxon>
        <taxon>Pseudomonadota</taxon>
        <taxon>Gammaproteobacteria</taxon>
        <taxon>Moraxellales</taxon>
        <taxon>Moraxellaceae</taxon>
        <taxon>Paraperlucidibaca</taxon>
    </lineage>
</organism>
<dbReference type="Proteomes" id="UP000256774">
    <property type="component" value="Unassembled WGS sequence"/>
</dbReference>
<dbReference type="InterPro" id="IPR042099">
    <property type="entry name" value="ANL_N_sf"/>
</dbReference>
<dbReference type="GO" id="GO:0004467">
    <property type="term" value="F:long-chain fatty acid-CoA ligase activity"/>
    <property type="evidence" value="ECO:0007669"/>
    <property type="project" value="TreeGrafter"/>
</dbReference>
<evidence type="ECO:0000256" key="1">
    <source>
        <dbReference type="ARBA" id="ARBA00022741"/>
    </source>
</evidence>
<dbReference type="PANTHER" id="PTHR43272">
    <property type="entry name" value="LONG-CHAIN-FATTY-ACID--COA LIGASE"/>
    <property type="match status" value="1"/>
</dbReference>
<dbReference type="GO" id="GO:0016020">
    <property type="term" value="C:membrane"/>
    <property type="evidence" value="ECO:0007669"/>
    <property type="project" value="TreeGrafter"/>
</dbReference>
<dbReference type="OrthoDB" id="9803968at2"/>
<gene>
    <name evidence="4" type="ORF">DFR26_1993</name>
</gene>
<dbReference type="GO" id="GO:0005524">
    <property type="term" value="F:ATP binding"/>
    <property type="evidence" value="ECO:0007669"/>
    <property type="project" value="UniProtKB-KW"/>
</dbReference>
<evidence type="ECO:0000256" key="2">
    <source>
        <dbReference type="ARBA" id="ARBA00022840"/>
    </source>
</evidence>
<dbReference type="SUPFAM" id="SSF56801">
    <property type="entry name" value="Acetyl-CoA synthetase-like"/>
    <property type="match status" value="1"/>
</dbReference>